<dbReference type="Proteomes" id="UP000248925">
    <property type="component" value="Unassembled WGS sequence"/>
</dbReference>
<evidence type="ECO:0000313" key="1">
    <source>
        <dbReference type="EMBL" id="PZM15580.1"/>
    </source>
</evidence>
<evidence type="ECO:0008006" key="3">
    <source>
        <dbReference type="Google" id="ProtNLM"/>
    </source>
</evidence>
<comment type="caution">
    <text evidence="1">The sequence shown here is derived from an EMBL/GenBank/DDBJ whole genome shotgun (WGS) entry which is preliminary data.</text>
</comment>
<reference evidence="1 2" key="1">
    <citation type="journal article" date="2018" name="Sci. Rep.">
        <title>Rhizobium tumorigenes sp. nov., a novel plant tumorigenic bacterium isolated from cane gall tumors on thornless blackberry.</title>
        <authorList>
            <person name="Kuzmanovi N."/>
            <person name="Smalla K."/>
            <person name="Gronow S."/>
            <person name="PuBawska J."/>
        </authorList>
    </citation>
    <scope>NUCLEOTIDE SEQUENCE [LARGE SCALE GENOMIC DNA]</scope>
    <source>
        <strain evidence="1 2">CCBAU 85046</strain>
    </source>
</reference>
<gene>
    <name evidence="1" type="ORF">CPY51_07075</name>
</gene>
<organism evidence="1 2">
    <name type="scientific">Rhizobium tubonense</name>
    <dbReference type="NCBI Taxonomy" id="484088"/>
    <lineage>
        <taxon>Bacteria</taxon>
        <taxon>Pseudomonadati</taxon>
        <taxon>Pseudomonadota</taxon>
        <taxon>Alphaproteobacteria</taxon>
        <taxon>Hyphomicrobiales</taxon>
        <taxon>Rhizobiaceae</taxon>
        <taxon>Rhizobium/Agrobacterium group</taxon>
        <taxon>Rhizobium</taxon>
    </lineage>
</organism>
<protein>
    <recommendedName>
        <fullName evidence="3">DUF982 domain-containing protein</fullName>
    </recommendedName>
</protein>
<dbReference type="InterPro" id="IPR010385">
    <property type="entry name" value="DUF982"/>
</dbReference>
<accession>A0A2W4F0Q0</accession>
<proteinExistence type="predicted"/>
<dbReference type="EMBL" id="PCDP01000019">
    <property type="protein sequence ID" value="PZM15580.1"/>
    <property type="molecule type" value="Genomic_DNA"/>
</dbReference>
<evidence type="ECO:0000313" key="2">
    <source>
        <dbReference type="Proteomes" id="UP000248925"/>
    </source>
</evidence>
<dbReference type="AlphaFoldDB" id="A0A2W4F0Q0"/>
<dbReference type="Gene3D" id="6.10.250.730">
    <property type="match status" value="1"/>
</dbReference>
<dbReference type="Pfam" id="PF06169">
    <property type="entry name" value="DUF982"/>
    <property type="match status" value="1"/>
</dbReference>
<name>A0A2W4F0Q0_9HYPH</name>
<sequence length="74" mass="8126">MGEHFDRSAFSLPAAIRQSGRSWGQQAALEHWPNEAGAARHKAEMAVLDVFNEEKSPEEVRQALLDAATAAHLD</sequence>
<keyword evidence="2" id="KW-1185">Reference proteome</keyword>